<dbReference type="OrthoDB" id="10635372at2759"/>
<dbReference type="Proteomes" id="UP000789396">
    <property type="component" value="Unassembled WGS sequence"/>
</dbReference>
<protein>
    <submittedName>
        <fullName evidence="2">4209_t:CDS:1</fullName>
    </submittedName>
</protein>
<sequence>MDKRHRINVALKSKSYSKPKRNVYLIEVATEKEIEAIAEFVRRTLVDPRSTIKYYRETPTSPSRNLARPDPVLVSGLDKRYTGRNLRISLAVRPEFATELKRAAALNNFKQIGVKKSECQLLELGESLYDDLCQIVANSWQLMKKITPVSRHHQELHEELEKTGLLTAWAELGVRLARGHYFTNGNKRTALLAMTTFIQACGFRLPAADDKIIFQKWGRLCLEIVVAESEDTLSQALAVEAKKQKFSVLLADCDNQQATTTLEIAKQADLIIQPAGASRADLRPAVKEFHALKEAGIPPSKLLFVVNRVASSAEAQAVYSHLQQAGYQIAETPLYEKPSYRTEQNGGNSIANVRYKNLAKNA</sequence>
<evidence type="ECO:0000313" key="2">
    <source>
        <dbReference type="EMBL" id="CAG8731239.1"/>
    </source>
</evidence>
<dbReference type="AlphaFoldDB" id="A0A9N9IFA0"/>
<reference evidence="2" key="1">
    <citation type="submission" date="2021-06" db="EMBL/GenBank/DDBJ databases">
        <authorList>
            <person name="Kallberg Y."/>
            <person name="Tangrot J."/>
            <person name="Rosling A."/>
        </authorList>
    </citation>
    <scope>NUCLEOTIDE SEQUENCE</scope>
    <source>
        <strain evidence="2">IN212</strain>
    </source>
</reference>
<evidence type="ECO:0000313" key="3">
    <source>
        <dbReference type="Proteomes" id="UP000789396"/>
    </source>
</evidence>
<dbReference type="Gene3D" id="3.40.50.300">
    <property type="entry name" value="P-loop containing nucleotide triphosphate hydrolases"/>
    <property type="match status" value="1"/>
</dbReference>
<proteinExistence type="predicted"/>
<accession>A0A9N9IFA0</accession>
<comment type="caution">
    <text evidence="2">The sequence shown here is derived from an EMBL/GenBank/DDBJ whole genome shotgun (WGS) entry which is preliminary data.</text>
</comment>
<dbReference type="EMBL" id="CAJVPZ010028387">
    <property type="protein sequence ID" value="CAG8731239.1"/>
    <property type="molecule type" value="Genomic_DNA"/>
</dbReference>
<feature type="domain" description="Fido" evidence="1">
    <location>
        <begin position="155"/>
        <end position="197"/>
    </location>
</feature>
<feature type="non-terminal residue" evidence="2">
    <location>
        <position position="362"/>
    </location>
</feature>
<dbReference type="InterPro" id="IPR003812">
    <property type="entry name" value="Fido"/>
</dbReference>
<gene>
    <name evidence="2" type="ORF">RFULGI_LOCUS12152</name>
</gene>
<dbReference type="InterPro" id="IPR027417">
    <property type="entry name" value="P-loop_NTPase"/>
</dbReference>
<dbReference type="SUPFAM" id="SSF52540">
    <property type="entry name" value="P-loop containing nucleoside triphosphate hydrolases"/>
    <property type="match status" value="1"/>
</dbReference>
<organism evidence="2 3">
    <name type="scientific">Racocetra fulgida</name>
    <dbReference type="NCBI Taxonomy" id="60492"/>
    <lineage>
        <taxon>Eukaryota</taxon>
        <taxon>Fungi</taxon>
        <taxon>Fungi incertae sedis</taxon>
        <taxon>Mucoromycota</taxon>
        <taxon>Glomeromycotina</taxon>
        <taxon>Glomeromycetes</taxon>
        <taxon>Diversisporales</taxon>
        <taxon>Gigasporaceae</taxon>
        <taxon>Racocetra</taxon>
    </lineage>
</organism>
<dbReference type="Pfam" id="PF02661">
    <property type="entry name" value="Fic"/>
    <property type="match status" value="1"/>
</dbReference>
<name>A0A9N9IFA0_9GLOM</name>
<evidence type="ECO:0000259" key="1">
    <source>
        <dbReference type="Pfam" id="PF02661"/>
    </source>
</evidence>
<keyword evidence="3" id="KW-1185">Reference proteome</keyword>